<dbReference type="EMBL" id="JAPFFJ010000017">
    <property type="protein sequence ID" value="KAJ6404546.1"/>
    <property type="molecule type" value="Genomic_DNA"/>
</dbReference>
<comment type="caution">
    <text evidence="1">The sequence shown here is derived from an EMBL/GenBank/DDBJ whole genome shotgun (WGS) entry which is preliminary data.</text>
</comment>
<dbReference type="Proteomes" id="UP001162972">
    <property type="component" value="Chromosome 2"/>
</dbReference>
<evidence type="ECO:0000313" key="2">
    <source>
        <dbReference type="Proteomes" id="UP001162972"/>
    </source>
</evidence>
<gene>
    <name evidence="1" type="ORF">OIU84_012673</name>
</gene>
<organism evidence="1 2">
    <name type="scientific">Salix udensis</name>
    <dbReference type="NCBI Taxonomy" id="889485"/>
    <lineage>
        <taxon>Eukaryota</taxon>
        <taxon>Viridiplantae</taxon>
        <taxon>Streptophyta</taxon>
        <taxon>Embryophyta</taxon>
        <taxon>Tracheophyta</taxon>
        <taxon>Spermatophyta</taxon>
        <taxon>Magnoliopsida</taxon>
        <taxon>eudicotyledons</taxon>
        <taxon>Gunneridae</taxon>
        <taxon>Pentapetalae</taxon>
        <taxon>rosids</taxon>
        <taxon>fabids</taxon>
        <taxon>Malpighiales</taxon>
        <taxon>Salicaceae</taxon>
        <taxon>Saliceae</taxon>
        <taxon>Salix</taxon>
    </lineage>
</organism>
<proteinExistence type="predicted"/>
<sequence length="131" mass="14431">MIKENRSNETQNIFIASSIQEKSAVQATLLAPLYLVILTRSTATLFYTSVNEPLLSLNGSTLRFLGAEEDRKASILDLHLLRSPLFSSKHFCSASAPSSDNFFFVPSVSPPPSPFSLSIKPDSFMTTLLPY</sequence>
<reference evidence="1 2" key="1">
    <citation type="journal article" date="2023" name="Int. J. Mol. Sci.">
        <title>De Novo Assembly and Annotation of 11 Diverse Shrub Willow (Salix) Genomes Reveals Novel Gene Organization in Sex-Linked Regions.</title>
        <authorList>
            <person name="Hyden B."/>
            <person name="Feng K."/>
            <person name="Yates T.B."/>
            <person name="Jawdy S."/>
            <person name="Cereghino C."/>
            <person name="Smart L.B."/>
            <person name="Muchero W."/>
        </authorList>
    </citation>
    <scope>NUCLEOTIDE SEQUENCE [LARGE SCALE GENOMIC DNA]</scope>
    <source>
        <tissue evidence="1">Shoot tip</tissue>
    </source>
</reference>
<evidence type="ECO:0000313" key="1">
    <source>
        <dbReference type="EMBL" id="KAJ6404546.1"/>
    </source>
</evidence>
<accession>A0AAD6NTX5</accession>
<protein>
    <submittedName>
        <fullName evidence="1">Uncharacterized protein</fullName>
    </submittedName>
</protein>
<name>A0AAD6NTX5_9ROSI</name>
<dbReference type="AlphaFoldDB" id="A0AAD6NTX5"/>
<keyword evidence="2" id="KW-1185">Reference proteome</keyword>